<protein>
    <submittedName>
        <fullName evidence="7">Sulfonate ABC transporter ATP-binding protein</fullName>
    </submittedName>
</protein>
<comment type="function">
    <text evidence="5">Involved in beta-(1--&gt;2)glucan export. Transmembrane domains (TMD) form a pore in the inner membrane and the ATP-binding domain (NBD) is responsible for energy generation.</text>
</comment>
<keyword evidence="2" id="KW-0813">Transport</keyword>
<sequence length="261" mass="29002">MTELKIDQVSRIFPARQGNAPTRALEPTNLSVGNNDFVTILGPSGCGKSTLLRIIAGLDRPTSGRVILDEHEVAGPGADRGMVFQSYTLFPWLTVRENIAFGLRERGISETDRGKIADGYIHRVGLSGFENHWPKQLSGGMQQRTAIARALANDPKILLLDEPFGALDNQTRVLMQEMLLGIWERDQKTVLFVTHDIEEAIFLGSRVIVMSARPGRIKAEIAIDLPHPRSYKIKTAPEFVRLKERLVEEIRAEALKVAVDA</sequence>
<dbReference type="PANTHER" id="PTHR42788:SF13">
    <property type="entry name" value="ALIPHATIC SULFONATES IMPORT ATP-BINDING PROTEIN SSUB"/>
    <property type="match status" value="1"/>
</dbReference>
<keyword evidence="4 7" id="KW-0067">ATP-binding</keyword>
<evidence type="ECO:0000313" key="8">
    <source>
        <dbReference type="Proteomes" id="UP000051913"/>
    </source>
</evidence>
<dbReference type="Proteomes" id="UP000051913">
    <property type="component" value="Unassembled WGS sequence"/>
</dbReference>
<evidence type="ECO:0000256" key="4">
    <source>
        <dbReference type="ARBA" id="ARBA00022840"/>
    </source>
</evidence>
<dbReference type="Gene3D" id="3.40.50.300">
    <property type="entry name" value="P-loop containing nucleotide triphosphate hydrolases"/>
    <property type="match status" value="1"/>
</dbReference>
<proteinExistence type="inferred from homology"/>
<evidence type="ECO:0000259" key="6">
    <source>
        <dbReference type="PROSITE" id="PS50893"/>
    </source>
</evidence>
<organism evidence="7 8">
    <name type="scientific">Bradyrhizobium valentinum</name>
    <dbReference type="NCBI Taxonomy" id="1518501"/>
    <lineage>
        <taxon>Bacteria</taxon>
        <taxon>Pseudomonadati</taxon>
        <taxon>Pseudomonadota</taxon>
        <taxon>Alphaproteobacteria</taxon>
        <taxon>Hyphomicrobiales</taxon>
        <taxon>Nitrobacteraceae</taxon>
        <taxon>Bradyrhizobium</taxon>
    </lineage>
</organism>
<keyword evidence="3" id="KW-0547">Nucleotide-binding</keyword>
<dbReference type="InterPro" id="IPR003593">
    <property type="entry name" value="AAA+_ATPase"/>
</dbReference>
<dbReference type="GO" id="GO:0005524">
    <property type="term" value="F:ATP binding"/>
    <property type="evidence" value="ECO:0007669"/>
    <property type="project" value="UniProtKB-KW"/>
</dbReference>
<dbReference type="PROSITE" id="PS50893">
    <property type="entry name" value="ABC_TRANSPORTER_2"/>
    <property type="match status" value="1"/>
</dbReference>
<dbReference type="RefSeq" id="WP_057852174.1">
    <property type="nucleotide sequence ID" value="NZ_LLXX01000124.1"/>
</dbReference>
<dbReference type="InterPro" id="IPR050166">
    <property type="entry name" value="ABC_transporter_ATP-bind"/>
</dbReference>
<comment type="similarity">
    <text evidence="1">Belongs to the ABC transporter superfamily.</text>
</comment>
<evidence type="ECO:0000313" key="7">
    <source>
        <dbReference type="EMBL" id="KRR04596.1"/>
    </source>
</evidence>
<name>A0A0R3L9J4_9BRAD</name>
<dbReference type="SMART" id="SM00382">
    <property type="entry name" value="AAA"/>
    <property type="match status" value="1"/>
</dbReference>
<dbReference type="EMBL" id="LLXX01000124">
    <property type="protein sequence ID" value="KRR04596.1"/>
    <property type="molecule type" value="Genomic_DNA"/>
</dbReference>
<dbReference type="PANTHER" id="PTHR42788">
    <property type="entry name" value="TAURINE IMPORT ATP-BINDING PROTEIN-RELATED"/>
    <property type="match status" value="1"/>
</dbReference>
<accession>A0A0R3L9J4</accession>
<dbReference type="Pfam" id="PF00005">
    <property type="entry name" value="ABC_tran"/>
    <property type="match status" value="1"/>
</dbReference>
<evidence type="ECO:0000256" key="3">
    <source>
        <dbReference type="ARBA" id="ARBA00022741"/>
    </source>
</evidence>
<keyword evidence="8" id="KW-1185">Reference proteome</keyword>
<dbReference type="GO" id="GO:0016887">
    <property type="term" value="F:ATP hydrolysis activity"/>
    <property type="evidence" value="ECO:0007669"/>
    <property type="project" value="InterPro"/>
</dbReference>
<dbReference type="AlphaFoldDB" id="A0A0R3L9J4"/>
<reference evidence="7 8" key="1">
    <citation type="submission" date="2014-03" db="EMBL/GenBank/DDBJ databases">
        <title>Bradyrhizobium valentinum sp. nov., isolated from effective nodules of Lupinus mariae-josephae, a lupine endemic of basic-lime soils in Eastern Spain.</title>
        <authorList>
            <person name="Duran D."/>
            <person name="Rey L."/>
            <person name="Navarro A."/>
            <person name="Busquets A."/>
            <person name="Imperial J."/>
            <person name="Ruiz-Argueso T."/>
        </authorList>
    </citation>
    <scope>NUCLEOTIDE SEQUENCE [LARGE SCALE GENOMIC DNA]</scope>
    <source>
        <strain evidence="7 8">LmjM3</strain>
    </source>
</reference>
<evidence type="ECO:0000256" key="5">
    <source>
        <dbReference type="ARBA" id="ARBA00024722"/>
    </source>
</evidence>
<dbReference type="InterPro" id="IPR003439">
    <property type="entry name" value="ABC_transporter-like_ATP-bd"/>
</dbReference>
<gene>
    <name evidence="7" type="ORF">CP49_11245</name>
</gene>
<comment type="caution">
    <text evidence="7">The sequence shown here is derived from an EMBL/GenBank/DDBJ whole genome shotgun (WGS) entry which is preliminary data.</text>
</comment>
<dbReference type="CDD" id="cd03293">
    <property type="entry name" value="ABC_NrtD_SsuB_transporters"/>
    <property type="match status" value="1"/>
</dbReference>
<evidence type="ECO:0000256" key="1">
    <source>
        <dbReference type="ARBA" id="ARBA00005417"/>
    </source>
</evidence>
<feature type="domain" description="ABC transporter" evidence="6">
    <location>
        <begin position="4"/>
        <end position="237"/>
    </location>
</feature>
<dbReference type="STRING" id="1518501.CQ10_04260"/>
<evidence type="ECO:0000256" key="2">
    <source>
        <dbReference type="ARBA" id="ARBA00022448"/>
    </source>
</evidence>
<dbReference type="InterPro" id="IPR027417">
    <property type="entry name" value="P-loop_NTPase"/>
</dbReference>
<dbReference type="SUPFAM" id="SSF52540">
    <property type="entry name" value="P-loop containing nucleoside triphosphate hydrolases"/>
    <property type="match status" value="1"/>
</dbReference>